<dbReference type="OrthoDB" id="5224789at2759"/>
<evidence type="ECO:0000313" key="4">
    <source>
        <dbReference type="EnsemblFungi" id="EJT70289"/>
    </source>
</evidence>
<dbReference type="EnsemblFungi" id="EJT70289">
    <property type="protein sequence ID" value="EJT70289"/>
    <property type="gene ID" value="GGTG_12462"/>
</dbReference>
<dbReference type="eggNOG" id="ENOG502RW20">
    <property type="taxonomic scope" value="Eukaryota"/>
</dbReference>
<dbReference type="EMBL" id="GL385402">
    <property type="protein sequence ID" value="EJT70289.1"/>
    <property type="molecule type" value="Genomic_DNA"/>
</dbReference>
<reference evidence="3" key="2">
    <citation type="submission" date="2010-07" db="EMBL/GenBank/DDBJ databases">
        <authorList>
            <consortium name="The Broad Institute Genome Sequencing Platform"/>
            <consortium name="Broad Institute Genome Sequencing Center for Infectious Disease"/>
            <person name="Ma L.-J."/>
            <person name="Dead R."/>
            <person name="Young S."/>
            <person name="Zeng Q."/>
            <person name="Koehrsen M."/>
            <person name="Alvarado L."/>
            <person name="Berlin A."/>
            <person name="Chapman S.B."/>
            <person name="Chen Z."/>
            <person name="Freedman E."/>
            <person name="Gellesch M."/>
            <person name="Goldberg J."/>
            <person name="Griggs A."/>
            <person name="Gujja S."/>
            <person name="Heilman E.R."/>
            <person name="Heiman D."/>
            <person name="Hepburn T."/>
            <person name="Howarth C."/>
            <person name="Jen D."/>
            <person name="Larson L."/>
            <person name="Mehta T."/>
            <person name="Neiman D."/>
            <person name="Pearson M."/>
            <person name="Roberts A."/>
            <person name="Saif S."/>
            <person name="Shea T."/>
            <person name="Shenoy N."/>
            <person name="Sisk P."/>
            <person name="Stolte C."/>
            <person name="Sykes S."/>
            <person name="Walk T."/>
            <person name="White J."/>
            <person name="Yandava C."/>
            <person name="Haas B."/>
            <person name="Nusbaum C."/>
            <person name="Birren B."/>
        </authorList>
    </citation>
    <scope>NUCLEOTIDE SEQUENCE</scope>
    <source>
        <strain evidence="3">R3-111a-1</strain>
    </source>
</reference>
<dbReference type="RefSeq" id="XP_009228623.1">
    <property type="nucleotide sequence ID" value="XM_009230359.1"/>
</dbReference>
<keyword evidence="5" id="KW-1185">Reference proteome</keyword>
<name>J3PG35_GAET3</name>
<dbReference type="Proteomes" id="UP000006039">
    <property type="component" value="Unassembled WGS sequence"/>
</dbReference>
<reference evidence="5" key="1">
    <citation type="submission" date="2010-07" db="EMBL/GenBank/DDBJ databases">
        <title>The genome sequence of Gaeumannomyces graminis var. tritici strain R3-111a-1.</title>
        <authorList>
            <consortium name="The Broad Institute Genome Sequencing Platform"/>
            <person name="Ma L.-J."/>
            <person name="Dead R."/>
            <person name="Young S."/>
            <person name="Zeng Q."/>
            <person name="Koehrsen M."/>
            <person name="Alvarado L."/>
            <person name="Berlin A."/>
            <person name="Chapman S.B."/>
            <person name="Chen Z."/>
            <person name="Freedman E."/>
            <person name="Gellesch M."/>
            <person name="Goldberg J."/>
            <person name="Griggs A."/>
            <person name="Gujja S."/>
            <person name="Heilman E.R."/>
            <person name="Heiman D."/>
            <person name="Hepburn T."/>
            <person name="Howarth C."/>
            <person name="Jen D."/>
            <person name="Larson L."/>
            <person name="Mehta T."/>
            <person name="Neiman D."/>
            <person name="Pearson M."/>
            <person name="Roberts A."/>
            <person name="Saif S."/>
            <person name="Shea T."/>
            <person name="Shenoy N."/>
            <person name="Sisk P."/>
            <person name="Stolte C."/>
            <person name="Sykes S."/>
            <person name="Walk T."/>
            <person name="White J."/>
            <person name="Yandava C."/>
            <person name="Haas B."/>
            <person name="Nusbaum C."/>
            <person name="Birren B."/>
        </authorList>
    </citation>
    <scope>NUCLEOTIDE SEQUENCE [LARGE SCALE GENOMIC DNA]</scope>
    <source>
        <strain evidence="5">R3-111a-1</strain>
    </source>
</reference>
<feature type="chain" id="PRO_5015095364" evidence="2">
    <location>
        <begin position="21"/>
        <end position="373"/>
    </location>
</feature>
<evidence type="ECO:0000256" key="1">
    <source>
        <dbReference type="SAM" id="MobiDB-lite"/>
    </source>
</evidence>
<evidence type="ECO:0000313" key="3">
    <source>
        <dbReference type="EMBL" id="EJT70289.1"/>
    </source>
</evidence>
<dbReference type="HOGENOM" id="CLU_741948_0_0_1"/>
<dbReference type="GeneID" id="20352920"/>
<dbReference type="AlphaFoldDB" id="J3PG35"/>
<gene>
    <name evidence="4" type="primary">20352920</name>
    <name evidence="3" type="ORF">GGTG_12462</name>
</gene>
<reference evidence="4" key="4">
    <citation type="journal article" date="2015" name="G3 (Bethesda)">
        <title>Genome sequences of three phytopathogenic species of the Magnaporthaceae family of fungi.</title>
        <authorList>
            <person name="Okagaki L.H."/>
            <person name="Nunes C.C."/>
            <person name="Sailsbery J."/>
            <person name="Clay B."/>
            <person name="Brown D."/>
            <person name="John T."/>
            <person name="Oh Y."/>
            <person name="Young N."/>
            <person name="Fitzgerald M."/>
            <person name="Haas B.J."/>
            <person name="Zeng Q."/>
            <person name="Young S."/>
            <person name="Adiconis X."/>
            <person name="Fan L."/>
            <person name="Levin J.Z."/>
            <person name="Mitchell T.K."/>
            <person name="Okubara P.A."/>
            <person name="Farman M.L."/>
            <person name="Kohn L.M."/>
            <person name="Birren B."/>
            <person name="Ma L.-J."/>
            <person name="Dean R.A."/>
        </authorList>
    </citation>
    <scope>NUCLEOTIDE SEQUENCE</scope>
    <source>
        <strain evidence="4">R3-111a-1</strain>
    </source>
</reference>
<reference evidence="4" key="5">
    <citation type="submission" date="2018-04" db="UniProtKB">
        <authorList>
            <consortium name="EnsemblFungi"/>
        </authorList>
    </citation>
    <scope>IDENTIFICATION</scope>
    <source>
        <strain evidence="4">R3-111a-1</strain>
    </source>
</reference>
<evidence type="ECO:0000313" key="5">
    <source>
        <dbReference type="Proteomes" id="UP000006039"/>
    </source>
</evidence>
<accession>J3PG35</accession>
<feature type="signal peptide" evidence="2">
    <location>
        <begin position="1"/>
        <end position="20"/>
    </location>
</feature>
<evidence type="ECO:0000256" key="2">
    <source>
        <dbReference type="SAM" id="SignalP"/>
    </source>
</evidence>
<sequence length="373" mass="38942">MRRIVLHQLAFLAMAALASGAPPQVGMERRETTSTETSVVWAFVTTTAPPAVTTIFPQYTTSYITLGTAIEYAFTTSSLTKSGCVSYSYQQPEPTVPVVTVTSTSTITVTTRSTETVTDSLSPPRTVVSPTVAVVRRTDGLTVWSTSCTNTLVESLYVASTSTHTALPSATAHKRATVTRVCMVSSRVSQSVVGGGPMPTTEPYVPAISRFRDGGGVGSVITIKAATSTVVTVTLPDQTSTATETVCNNPSTSTTAVWYVVTVTPAPSTSYVTPKDCGAAEATGAAVNDEGQARERRQDAPAATGPVVETVSSTFKSIGLVENMVATSQVVAVYELRVQTFTTIFNEPVTVTASRPVSYVTVCAGASGGLAVF</sequence>
<organism evidence="3">
    <name type="scientific">Gaeumannomyces tritici (strain R3-111a-1)</name>
    <name type="common">Wheat and barley take-all root rot fungus</name>
    <name type="synonym">Gaeumannomyces graminis var. tritici</name>
    <dbReference type="NCBI Taxonomy" id="644352"/>
    <lineage>
        <taxon>Eukaryota</taxon>
        <taxon>Fungi</taxon>
        <taxon>Dikarya</taxon>
        <taxon>Ascomycota</taxon>
        <taxon>Pezizomycotina</taxon>
        <taxon>Sordariomycetes</taxon>
        <taxon>Sordariomycetidae</taxon>
        <taxon>Magnaporthales</taxon>
        <taxon>Magnaporthaceae</taxon>
        <taxon>Gaeumannomyces</taxon>
    </lineage>
</organism>
<reference evidence="3" key="3">
    <citation type="submission" date="2010-09" db="EMBL/GenBank/DDBJ databases">
        <title>Annotation of Gaeumannomyces graminis var. tritici R3-111a-1.</title>
        <authorList>
            <consortium name="The Broad Institute Genome Sequencing Platform"/>
            <person name="Ma L.-J."/>
            <person name="Dead R."/>
            <person name="Young S.K."/>
            <person name="Zeng Q."/>
            <person name="Gargeya S."/>
            <person name="Fitzgerald M."/>
            <person name="Haas B."/>
            <person name="Abouelleil A."/>
            <person name="Alvarado L."/>
            <person name="Arachchi H.M."/>
            <person name="Berlin A."/>
            <person name="Brown A."/>
            <person name="Chapman S.B."/>
            <person name="Chen Z."/>
            <person name="Dunbar C."/>
            <person name="Freedman E."/>
            <person name="Gearin G."/>
            <person name="Gellesch M."/>
            <person name="Goldberg J."/>
            <person name="Griggs A."/>
            <person name="Gujja S."/>
            <person name="Heiman D."/>
            <person name="Howarth C."/>
            <person name="Larson L."/>
            <person name="Lui A."/>
            <person name="MacDonald P.J.P."/>
            <person name="Mehta T."/>
            <person name="Montmayeur A."/>
            <person name="Murphy C."/>
            <person name="Neiman D."/>
            <person name="Pearson M."/>
            <person name="Priest M."/>
            <person name="Roberts A."/>
            <person name="Saif S."/>
            <person name="Shea T."/>
            <person name="Shenoy N."/>
            <person name="Sisk P."/>
            <person name="Stolte C."/>
            <person name="Sykes S."/>
            <person name="Yandava C."/>
            <person name="Wortman J."/>
            <person name="Nusbaum C."/>
            <person name="Birren B."/>
        </authorList>
    </citation>
    <scope>NUCLEOTIDE SEQUENCE</scope>
    <source>
        <strain evidence="3">R3-111a-1</strain>
    </source>
</reference>
<dbReference type="VEuPathDB" id="FungiDB:GGTG_12462"/>
<proteinExistence type="predicted"/>
<keyword evidence="2" id="KW-0732">Signal</keyword>
<feature type="region of interest" description="Disordered" evidence="1">
    <location>
        <begin position="285"/>
        <end position="305"/>
    </location>
</feature>
<protein>
    <submittedName>
        <fullName evidence="3 4">Uncharacterized protein</fullName>
    </submittedName>
</protein>